<comment type="caution">
    <text evidence="4">The sequence shown here is derived from an EMBL/GenBank/DDBJ whole genome shotgun (WGS) entry which is preliminary data.</text>
</comment>
<evidence type="ECO:0000256" key="3">
    <source>
        <dbReference type="ARBA" id="ARBA00024356"/>
    </source>
</evidence>
<accession>A0A1G2EKX7</accession>
<keyword evidence="1" id="KW-0328">Glycosyltransferase</keyword>
<protein>
    <recommendedName>
        <fullName evidence="6">Glycosidase</fullName>
    </recommendedName>
</protein>
<evidence type="ECO:0000256" key="2">
    <source>
        <dbReference type="ARBA" id="ARBA00022679"/>
    </source>
</evidence>
<reference evidence="4 5" key="1">
    <citation type="journal article" date="2016" name="Nat. Commun.">
        <title>Thousands of microbial genomes shed light on interconnected biogeochemical processes in an aquifer system.</title>
        <authorList>
            <person name="Anantharaman K."/>
            <person name="Brown C.T."/>
            <person name="Hug L.A."/>
            <person name="Sharon I."/>
            <person name="Castelle C.J."/>
            <person name="Probst A.J."/>
            <person name="Thomas B.C."/>
            <person name="Singh A."/>
            <person name="Wilkins M.J."/>
            <person name="Karaoz U."/>
            <person name="Brodie E.L."/>
            <person name="Williams K.H."/>
            <person name="Hubbard S.S."/>
            <person name="Banfield J.F."/>
        </authorList>
    </citation>
    <scope>NUCLEOTIDE SEQUENCE [LARGE SCALE GENOMIC DNA]</scope>
</reference>
<evidence type="ECO:0008006" key="6">
    <source>
        <dbReference type="Google" id="ProtNLM"/>
    </source>
</evidence>
<comment type="similarity">
    <text evidence="3">Belongs to the glycosyl hydrolase 130 family.</text>
</comment>
<dbReference type="Proteomes" id="UP000179122">
    <property type="component" value="Unassembled WGS sequence"/>
</dbReference>
<dbReference type="GO" id="GO:0016757">
    <property type="term" value="F:glycosyltransferase activity"/>
    <property type="evidence" value="ECO:0007669"/>
    <property type="project" value="UniProtKB-KW"/>
</dbReference>
<dbReference type="CDD" id="cd18614">
    <property type="entry name" value="GH130"/>
    <property type="match status" value="1"/>
</dbReference>
<proteinExistence type="inferred from homology"/>
<dbReference type="Gene3D" id="2.115.10.20">
    <property type="entry name" value="Glycosyl hydrolase domain, family 43"/>
    <property type="match status" value="1"/>
</dbReference>
<sequence>MAVSKKQITLKKRSKKVFKKTNKKSVKKKVKRTLKRPRALDLRRFTRNPVITPTLGSYWESEAVFNPGAVIHGGRVHLFYRALGPDGVSRIGYASSQDGVHFDKRFPHPVYMPETVAESAKHYPYTSPSRLSYNTGLYISGGGWGGCEDPRAVKIDGRVYLTFNVFNGWHSIRVGLTSISEDDLEQGRWNWRRFVFLSPPNERHKNWALFSEKIGGKYALFHNLHDDNPARVRVEYLDNLEEPILLFDSLDPHLLPDRKLVWHNRTRSVGPPPIKTRYGWLLFYHAMDKDDPGRYKLGALLLNSKDPRKILYRSRYPVLEPDKWYENDWKPGIIYASGAVVKGETLFIYYGGGDKHIAVASTNLEEFVRKLMNNEHAIFSIKSAKVA</sequence>
<gene>
    <name evidence="4" type="ORF">A3F95_00240</name>
</gene>
<dbReference type="Pfam" id="PF04041">
    <property type="entry name" value="Glyco_hydro_130"/>
    <property type="match status" value="1"/>
</dbReference>
<dbReference type="PANTHER" id="PTHR34106">
    <property type="entry name" value="GLYCOSIDASE"/>
    <property type="match status" value="1"/>
</dbReference>
<dbReference type="InterPro" id="IPR023296">
    <property type="entry name" value="Glyco_hydro_beta-prop_sf"/>
</dbReference>
<dbReference type="EMBL" id="MHML01000027">
    <property type="protein sequence ID" value="OGZ26427.1"/>
    <property type="molecule type" value="Genomic_DNA"/>
</dbReference>
<organism evidence="4 5">
    <name type="scientific">Candidatus Nealsonbacteria bacterium RIFCSPLOWO2_12_FULL_39_31</name>
    <dbReference type="NCBI Taxonomy" id="1801676"/>
    <lineage>
        <taxon>Bacteria</taxon>
        <taxon>Candidatus Nealsoniibacteriota</taxon>
    </lineage>
</organism>
<dbReference type="AlphaFoldDB" id="A0A1G2EKX7"/>
<dbReference type="PANTHER" id="PTHR34106:SF5">
    <property type="entry name" value="GLYCOSIDASE"/>
    <property type="match status" value="1"/>
</dbReference>
<keyword evidence="2" id="KW-0808">Transferase</keyword>
<evidence type="ECO:0000313" key="4">
    <source>
        <dbReference type="EMBL" id="OGZ26427.1"/>
    </source>
</evidence>
<evidence type="ECO:0000256" key="1">
    <source>
        <dbReference type="ARBA" id="ARBA00022676"/>
    </source>
</evidence>
<dbReference type="SUPFAM" id="SSF75005">
    <property type="entry name" value="Arabinanase/levansucrase/invertase"/>
    <property type="match status" value="1"/>
</dbReference>
<name>A0A1G2EKX7_9BACT</name>
<evidence type="ECO:0000313" key="5">
    <source>
        <dbReference type="Proteomes" id="UP000179122"/>
    </source>
</evidence>
<dbReference type="InterPro" id="IPR007184">
    <property type="entry name" value="Mannoside_phosphorylase"/>
</dbReference>